<evidence type="ECO:0000256" key="3">
    <source>
        <dbReference type="ARBA" id="ARBA00022989"/>
    </source>
</evidence>
<dbReference type="EC" id="4.2.2.29" evidence="7"/>
<sequence length="346" mass="39110">MEPLTEAKKAVWTRHLLLWGYILIVCLLLRGAFFYQNLQAPLNIPDSDQHSFLLTVESGQTFSQFSNYLLSLGILDSTFDIRLFARLSGKASQIKAGEYELEEGMNALVLLDKLVAGDIFYQRIRILEGWTLMQALQEIQSHPNIETSLDLTNIDELQNVFSTSYYPEGMLFPDTYNFSSGATDRDIIERAASLMQQILSEEWQRRAVGLPFENSYEALILASIIEKETGQADERDLIAGVFINRLQSNMRLQTDPTVIYGLGSRFDGDLTRAHLQEMTPYNTYRIDGLPPTPIALAGREAIRAALNPDLNDYLYFVAKGDGSHYFSSSLEEHNAAVARFQLGREN</sequence>
<evidence type="ECO:0000256" key="2">
    <source>
        <dbReference type="ARBA" id="ARBA00022692"/>
    </source>
</evidence>
<keyword evidence="3 7" id="KW-1133">Transmembrane helix</keyword>
<keyword evidence="1 7" id="KW-1003">Cell membrane</keyword>
<feature type="site" description="Important for catalytic activity" evidence="7">
    <location>
        <position position="228"/>
    </location>
</feature>
<dbReference type="Pfam" id="PF02618">
    <property type="entry name" value="YceG"/>
    <property type="match status" value="1"/>
</dbReference>
<keyword evidence="7" id="KW-0997">Cell inner membrane</keyword>
<comment type="caution">
    <text evidence="8">The sequence shown here is derived from an EMBL/GenBank/DDBJ whole genome shotgun (WGS) entry which is preliminary data.</text>
</comment>
<dbReference type="Gene3D" id="3.30.160.60">
    <property type="entry name" value="Classic Zinc Finger"/>
    <property type="match status" value="1"/>
</dbReference>
<organism evidence="8 9">
    <name type="scientific">SAR86 cluster bacterium</name>
    <dbReference type="NCBI Taxonomy" id="2030880"/>
    <lineage>
        <taxon>Bacteria</taxon>
        <taxon>Pseudomonadati</taxon>
        <taxon>Pseudomonadota</taxon>
        <taxon>Gammaproteobacteria</taxon>
        <taxon>SAR86 cluster</taxon>
    </lineage>
</organism>
<evidence type="ECO:0000256" key="1">
    <source>
        <dbReference type="ARBA" id="ARBA00022475"/>
    </source>
</evidence>
<dbReference type="NCBIfam" id="TIGR00247">
    <property type="entry name" value="endolytic transglycosylase MltG"/>
    <property type="match status" value="1"/>
</dbReference>
<name>A0A2A5CE04_9GAMM</name>
<evidence type="ECO:0000256" key="5">
    <source>
        <dbReference type="ARBA" id="ARBA00023239"/>
    </source>
</evidence>
<keyword evidence="6 7" id="KW-0961">Cell wall biogenesis/degradation</keyword>
<evidence type="ECO:0000313" key="9">
    <source>
        <dbReference type="Proteomes" id="UP000228987"/>
    </source>
</evidence>
<evidence type="ECO:0000256" key="6">
    <source>
        <dbReference type="ARBA" id="ARBA00023316"/>
    </source>
</evidence>
<dbReference type="AlphaFoldDB" id="A0A2A5CE04"/>
<dbReference type="PANTHER" id="PTHR30518">
    <property type="entry name" value="ENDOLYTIC MUREIN TRANSGLYCOSYLASE"/>
    <property type="match status" value="1"/>
</dbReference>
<dbReference type="GO" id="GO:0005886">
    <property type="term" value="C:plasma membrane"/>
    <property type="evidence" value="ECO:0007669"/>
    <property type="project" value="UniProtKB-SubCell"/>
</dbReference>
<dbReference type="HAMAP" id="MF_02065">
    <property type="entry name" value="MltG"/>
    <property type="match status" value="1"/>
</dbReference>
<comment type="subcellular location">
    <subcellularLocation>
        <location evidence="7">Cell inner membrane</location>
        <topology evidence="7">Single-pass membrane protein</topology>
    </subcellularLocation>
</comment>
<proteinExistence type="inferred from homology"/>
<accession>A0A2A5CE04</accession>
<comment type="catalytic activity">
    <reaction evidence="7">
        <text>a peptidoglycan chain = a peptidoglycan chain with N-acetyl-1,6-anhydromuramyl-[peptide] at the reducing end + a peptidoglycan chain with N-acetylglucosamine at the non-reducing end.</text>
        <dbReference type="EC" id="4.2.2.29"/>
    </reaction>
</comment>
<dbReference type="Proteomes" id="UP000228987">
    <property type="component" value="Unassembled WGS sequence"/>
</dbReference>
<comment type="function">
    <text evidence="7">Functions as a peptidoglycan terminase that cleaves nascent peptidoglycan strands endolytically to terminate their elongation.</text>
</comment>
<dbReference type="GO" id="GO:0008932">
    <property type="term" value="F:lytic endotransglycosylase activity"/>
    <property type="evidence" value="ECO:0007669"/>
    <property type="project" value="UniProtKB-UniRule"/>
</dbReference>
<gene>
    <name evidence="7" type="primary">mltG</name>
    <name evidence="8" type="ORF">COA71_05810</name>
</gene>
<evidence type="ECO:0000256" key="4">
    <source>
        <dbReference type="ARBA" id="ARBA00023136"/>
    </source>
</evidence>
<keyword evidence="2 7" id="KW-0812">Transmembrane</keyword>
<dbReference type="Gene3D" id="3.30.1490.480">
    <property type="entry name" value="Endolytic murein transglycosylase"/>
    <property type="match status" value="1"/>
</dbReference>
<dbReference type="CDD" id="cd08010">
    <property type="entry name" value="MltG_like"/>
    <property type="match status" value="1"/>
</dbReference>
<comment type="similarity">
    <text evidence="7">Belongs to the transglycosylase MltG family.</text>
</comment>
<dbReference type="GO" id="GO:0009252">
    <property type="term" value="P:peptidoglycan biosynthetic process"/>
    <property type="evidence" value="ECO:0007669"/>
    <property type="project" value="UniProtKB-UniRule"/>
</dbReference>
<evidence type="ECO:0000313" key="8">
    <source>
        <dbReference type="EMBL" id="PCJ42107.1"/>
    </source>
</evidence>
<keyword evidence="5 7" id="KW-0456">Lyase</keyword>
<dbReference type="PANTHER" id="PTHR30518:SF2">
    <property type="entry name" value="ENDOLYTIC MUREIN TRANSGLYCOSYLASE"/>
    <property type="match status" value="1"/>
</dbReference>
<dbReference type="GO" id="GO:0071555">
    <property type="term" value="P:cell wall organization"/>
    <property type="evidence" value="ECO:0007669"/>
    <property type="project" value="UniProtKB-KW"/>
</dbReference>
<keyword evidence="4 7" id="KW-0472">Membrane</keyword>
<feature type="transmembrane region" description="Helical" evidence="7">
    <location>
        <begin position="16"/>
        <end position="35"/>
    </location>
</feature>
<protein>
    <recommendedName>
        <fullName evidence="7">Endolytic murein transglycosylase</fullName>
        <ecNumber evidence="7">4.2.2.29</ecNumber>
    </recommendedName>
    <alternativeName>
        <fullName evidence="7">Peptidoglycan lytic transglycosylase</fullName>
    </alternativeName>
    <alternativeName>
        <fullName evidence="7">Peptidoglycan polymerization terminase</fullName>
    </alternativeName>
</protein>
<reference evidence="9" key="1">
    <citation type="submission" date="2017-08" db="EMBL/GenBank/DDBJ databases">
        <title>A dynamic microbial community with high functional redundancy inhabits the cold, oxic subseafloor aquifer.</title>
        <authorList>
            <person name="Tully B.J."/>
            <person name="Wheat C.G."/>
            <person name="Glazer B.T."/>
            <person name="Huber J.A."/>
        </authorList>
    </citation>
    <scope>NUCLEOTIDE SEQUENCE [LARGE SCALE GENOMIC DNA]</scope>
</reference>
<dbReference type="EMBL" id="NVWI01000003">
    <property type="protein sequence ID" value="PCJ42107.1"/>
    <property type="molecule type" value="Genomic_DNA"/>
</dbReference>
<evidence type="ECO:0000256" key="7">
    <source>
        <dbReference type="HAMAP-Rule" id="MF_02065"/>
    </source>
</evidence>
<dbReference type="InterPro" id="IPR003770">
    <property type="entry name" value="MLTG-like"/>
</dbReference>